<evidence type="ECO:0000313" key="4">
    <source>
        <dbReference type="Proteomes" id="UP001432202"/>
    </source>
</evidence>
<dbReference type="InterPro" id="IPR052681">
    <property type="entry name" value="CRISPR-Cas7/Cst2/DevR"/>
</dbReference>
<dbReference type="EMBL" id="CP146016">
    <property type="protein sequence ID" value="WWQ61096.1"/>
    <property type="molecule type" value="Genomic_DNA"/>
</dbReference>
<keyword evidence="4" id="KW-1185">Reference proteome</keyword>
<evidence type="ECO:0000256" key="2">
    <source>
        <dbReference type="ARBA" id="ARBA00025626"/>
    </source>
</evidence>
<dbReference type="PANTHER" id="PTHR37459:SF1">
    <property type="entry name" value="CRISPR-ASSOCIATED PROTEIN CAS7_CST2_DEVR"/>
    <property type="match status" value="1"/>
</dbReference>
<accession>A0AAX4L1T9</accession>
<dbReference type="GO" id="GO:0051607">
    <property type="term" value="P:defense response to virus"/>
    <property type="evidence" value="ECO:0007669"/>
    <property type="project" value="UniProtKB-KW"/>
</dbReference>
<dbReference type="PANTHER" id="PTHR37459">
    <property type="match status" value="1"/>
</dbReference>
<dbReference type="Pfam" id="PF01905">
    <property type="entry name" value="DevR"/>
    <property type="match status" value="1"/>
</dbReference>
<organism evidence="3 4">
    <name type="scientific">Sulfolobus tengchongensis</name>
    <dbReference type="NCBI Taxonomy" id="207809"/>
    <lineage>
        <taxon>Archaea</taxon>
        <taxon>Thermoproteota</taxon>
        <taxon>Thermoprotei</taxon>
        <taxon>Sulfolobales</taxon>
        <taxon>Sulfolobaceae</taxon>
        <taxon>Sulfolobus</taxon>
    </lineage>
</organism>
<dbReference type="InterPro" id="IPR010154">
    <property type="entry name" value="CRISPR-assoc_Cas7/Cst2/DevR"/>
</dbReference>
<protein>
    <submittedName>
        <fullName evidence="3">DevR family CRISPR-associated autoregulator</fullName>
    </submittedName>
</protein>
<dbReference type="AlphaFoldDB" id="A0AAX4L1T9"/>
<reference evidence="3 4" key="1">
    <citation type="submission" date="2024-02" db="EMBL/GenBank/DDBJ databases">
        <title>STSV induces naive adaptation in Sulfolobus.</title>
        <authorList>
            <person name="Xiang X."/>
            <person name="Song M."/>
        </authorList>
    </citation>
    <scope>NUCLEOTIDE SEQUENCE [LARGE SCALE GENOMIC DNA]</scope>
    <source>
        <strain evidence="3 4">RT2</strain>
    </source>
</reference>
<evidence type="ECO:0000313" key="3">
    <source>
        <dbReference type="EMBL" id="WWQ61096.1"/>
    </source>
</evidence>
<sequence length="339" mass="37565">MVFVSFGIRLRINIEAANMIESFGNYVRHRIAPVVMKTKDGYRIVFAPTISGQSIAHAYMRALTDLSLSRGLNLCDDCKNYKVIGGFLKRSGDPNTPSDDRVRTCVVDDVTGYMAAVENVSTVMKRTSRIMFSYMVPDVDVAEATVMPQFHVRFNQQQNENDIFQIESGSAIYMLGIGIDVNGIGLLSNNTHTDDYLERVATTFDALISLFSGGYVGAKKSRYLPLIDVLGGVSAISDPIPFSVSSPKYGEYVKDTLNRAKAYVEALNNSNSSSKTINEKIIVIYFDKEGIINSDICKDYPKSNNIECENAGNLDEMIKKTKDKALSWIKPSESTTSQK</sequence>
<evidence type="ECO:0000256" key="1">
    <source>
        <dbReference type="ARBA" id="ARBA00023118"/>
    </source>
</evidence>
<comment type="function">
    <text evidence="2">CRISPR (clustered regularly interspaced short palindromic repeat) is an adaptive immune system that provides protection against mobile genetic elements (viruses, transposable elements and conjugative plasmids). CRISPR clusters contain spacers, sequences complementary to antecedent mobile elements, and target invading nucleic acids. CRISPR clusters are transcribed and processed into CRISPR RNA (crRNA).</text>
</comment>
<dbReference type="GeneID" id="89335735"/>
<dbReference type="RefSeq" id="WP_338602885.1">
    <property type="nucleotide sequence ID" value="NZ_CP146016.1"/>
</dbReference>
<name>A0AAX4L1T9_9CREN</name>
<keyword evidence="1" id="KW-0051">Antiviral defense</keyword>
<dbReference type="Proteomes" id="UP001432202">
    <property type="component" value="Chromosome"/>
</dbReference>
<dbReference type="NCBIfam" id="TIGR01875">
    <property type="entry name" value="cas_MJ0381"/>
    <property type="match status" value="1"/>
</dbReference>
<gene>
    <name evidence="3" type="ORF">V6M85_03165</name>
</gene>
<proteinExistence type="predicted"/>